<dbReference type="EMBL" id="SMJW01000044">
    <property type="protein sequence ID" value="TDC16753.1"/>
    <property type="molecule type" value="Genomic_DNA"/>
</dbReference>
<comment type="caution">
    <text evidence="9">The sequence shown here is derived from an EMBL/GenBank/DDBJ whole genome shotgun (WGS) entry which is preliminary data.</text>
</comment>
<evidence type="ECO:0000256" key="6">
    <source>
        <dbReference type="ARBA" id="ARBA00023136"/>
    </source>
</evidence>
<evidence type="ECO:0000256" key="1">
    <source>
        <dbReference type="ARBA" id="ARBA00004651"/>
    </source>
</evidence>
<evidence type="ECO:0000256" key="3">
    <source>
        <dbReference type="ARBA" id="ARBA00022475"/>
    </source>
</evidence>
<dbReference type="RefSeq" id="WP_131939006.1">
    <property type="nucleotide sequence ID" value="NZ_BAAAMX010000032.1"/>
</dbReference>
<dbReference type="Pfam" id="PF04039">
    <property type="entry name" value="MnhB"/>
    <property type="match status" value="1"/>
</dbReference>
<evidence type="ECO:0000256" key="5">
    <source>
        <dbReference type="ARBA" id="ARBA00022989"/>
    </source>
</evidence>
<dbReference type="InterPro" id="IPR007182">
    <property type="entry name" value="MnhB"/>
</dbReference>
<dbReference type="GO" id="GO:0005886">
    <property type="term" value="C:plasma membrane"/>
    <property type="evidence" value="ECO:0007669"/>
    <property type="project" value="UniProtKB-SubCell"/>
</dbReference>
<reference evidence="9 10" key="1">
    <citation type="submission" date="2019-03" db="EMBL/GenBank/DDBJ databases">
        <title>Draft genome sequences of novel Actinobacteria.</title>
        <authorList>
            <person name="Sahin N."/>
            <person name="Ay H."/>
            <person name="Saygin H."/>
        </authorList>
    </citation>
    <scope>NUCLEOTIDE SEQUENCE [LARGE SCALE GENOMIC DNA]</scope>
    <source>
        <strain evidence="9 10">DSM 45347</strain>
    </source>
</reference>
<dbReference type="PANTHER" id="PTHR33932:SF4">
    <property type="entry name" value="NA(+)_H(+) ANTIPORTER SUBUNIT B"/>
    <property type="match status" value="1"/>
</dbReference>
<dbReference type="OrthoDB" id="3476978at2"/>
<evidence type="ECO:0000259" key="8">
    <source>
        <dbReference type="Pfam" id="PF04039"/>
    </source>
</evidence>
<keyword evidence="6 7" id="KW-0472">Membrane</keyword>
<feature type="transmembrane region" description="Helical" evidence="7">
    <location>
        <begin position="136"/>
        <end position="155"/>
    </location>
</feature>
<organism evidence="9 10">
    <name type="scientific">Actinomadura bangladeshensis</name>
    <dbReference type="NCBI Taxonomy" id="453573"/>
    <lineage>
        <taxon>Bacteria</taxon>
        <taxon>Bacillati</taxon>
        <taxon>Actinomycetota</taxon>
        <taxon>Actinomycetes</taxon>
        <taxon>Streptosporangiales</taxon>
        <taxon>Thermomonosporaceae</taxon>
        <taxon>Actinomadura</taxon>
    </lineage>
</organism>
<name>A0A4R4P7B1_9ACTN</name>
<proteinExistence type="inferred from homology"/>
<evidence type="ECO:0000313" key="10">
    <source>
        <dbReference type="Proteomes" id="UP000295431"/>
    </source>
</evidence>
<dbReference type="AlphaFoldDB" id="A0A4R4P7B1"/>
<keyword evidence="4 7" id="KW-0812">Transmembrane</keyword>
<feature type="transmembrane region" description="Helical" evidence="7">
    <location>
        <begin position="200"/>
        <end position="218"/>
    </location>
</feature>
<comment type="similarity">
    <text evidence="2">Belongs to the CPA3 antiporters (TC 2.A.63) subunit B family.</text>
</comment>
<gene>
    <name evidence="9" type="ORF">E1284_11400</name>
</gene>
<comment type="subcellular location">
    <subcellularLocation>
        <location evidence="1">Cell membrane</location>
        <topology evidence="1">Multi-pass membrane protein</topology>
    </subcellularLocation>
</comment>
<sequence>MKPSPRILLFAAGAAGTAALFTAGVLGLPDFGGGLHPYADRAVRHAVQQGTPNAVASVTFDQRAFDTLGEELILLSAALGAVVLLRVVDGEREDEGGAHRHGPAEVPDALRIAGLLLLPLTLLAGVYIVAHGHQSPGGGFQGGVVLGTAVHLLYLAGDYRALQRLRPIPLLESAEAVAAAAFVLLALAAAGQAAAGRVPALNTAVGAEVGCALVLLLGKFFDQALLVRGTGTDTGSGAGRGGGRTGESP</sequence>
<dbReference type="PANTHER" id="PTHR33932">
    <property type="entry name" value="NA(+)/H(+) ANTIPORTER SUBUNIT B"/>
    <property type="match status" value="1"/>
</dbReference>
<protein>
    <submittedName>
        <fullName evidence="9">Sodium:proton antiporter</fullName>
    </submittedName>
</protein>
<feature type="transmembrane region" description="Helical" evidence="7">
    <location>
        <begin position="109"/>
        <end position="130"/>
    </location>
</feature>
<feature type="domain" description="Na+/H+ antiporter MnhB subunit-related protein" evidence="8">
    <location>
        <begin position="110"/>
        <end position="196"/>
    </location>
</feature>
<evidence type="ECO:0000256" key="4">
    <source>
        <dbReference type="ARBA" id="ARBA00022692"/>
    </source>
</evidence>
<dbReference type="InterPro" id="IPR050622">
    <property type="entry name" value="CPA3_antiporter_subunitB"/>
</dbReference>
<dbReference type="Proteomes" id="UP000295431">
    <property type="component" value="Unassembled WGS sequence"/>
</dbReference>
<keyword evidence="3" id="KW-1003">Cell membrane</keyword>
<evidence type="ECO:0000313" key="9">
    <source>
        <dbReference type="EMBL" id="TDC16753.1"/>
    </source>
</evidence>
<keyword evidence="5 7" id="KW-1133">Transmembrane helix</keyword>
<evidence type="ECO:0000256" key="7">
    <source>
        <dbReference type="SAM" id="Phobius"/>
    </source>
</evidence>
<keyword evidence="10" id="KW-1185">Reference proteome</keyword>
<feature type="transmembrane region" description="Helical" evidence="7">
    <location>
        <begin position="176"/>
        <end position="194"/>
    </location>
</feature>
<evidence type="ECO:0000256" key="2">
    <source>
        <dbReference type="ARBA" id="ARBA00009425"/>
    </source>
</evidence>
<accession>A0A4R4P7B1</accession>
<feature type="transmembrane region" description="Helical" evidence="7">
    <location>
        <begin position="72"/>
        <end position="88"/>
    </location>
</feature>